<evidence type="ECO:0000313" key="6">
    <source>
        <dbReference type="EMBL" id="KAJ7689878.1"/>
    </source>
</evidence>
<dbReference type="PANTHER" id="PTHR13430:SF4">
    <property type="entry name" value="AUTOPHAGY-RELATED PROTEIN 13"/>
    <property type="match status" value="1"/>
</dbReference>
<feature type="compositionally biased region" description="Basic and acidic residues" evidence="4">
    <location>
        <begin position="30"/>
        <end position="46"/>
    </location>
</feature>
<evidence type="ECO:0000313" key="7">
    <source>
        <dbReference type="Proteomes" id="UP001215598"/>
    </source>
</evidence>
<dbReference type="GO" id="GO:0000423">
    <property type="term" value="P:mitophagy"/>
    <property type="evidence" value="ECO:0007669"/>
    <property type="project" value="TreeGrafter"/>
</dbReference>
<dbReference type="GO" id="GO:0034497">
    <property type="term" value="P:protein localization to phagophore assembly site"/>
    <property type="evidence" value="ECO:0007669"/>
    <property type="project" value="TreeGrafter"/>
</dbReference>
<evidence type="ECO:0000256" key="2">
    <source>
        <dbReference type="ARBA" id="ARBA00023006"/>
    </source>
</evidence>
<evidence type="ECO:0000256" key="4">
    <source>
        <dbReference type="SAM" id="MobiDB-lite"/>
    </source>
</evidence>
<feature type="region of interest" description="Disordered" evidence="4">
    <location>
        <begin position="1"/>
        <end position="47"/>
    </location>
</feature>
<dbReference type="GO" id="GO:0034727">
    <property type="term" value="P:piecemeal microautophagy of the nucleus"/>
    <property type="evidence" value="ECO:0007669"/>
    <property type="project" value="TreeGrafter"/>
</dbReference>
<comment type="caution">
    <text evidence="6">The sequence shown here is derived from an EMBL/GenBank/DDBJ whole genome shotgun (WGS) entry which is preliminary data.</text>
</comment>
<evidence type="ECO:0000259" key="5">
    <source>
        <dbReference type="Pfam" id="PF10033"/>
    </source>
</evidence>
<reference evidence="6" key="1">
    <citation type="submission" date="2023-03" db="EMBL/GenBank/DDBJ databases">
        <title>Massive genome expansion in bonnet fungi (Mycena s.s.) driven by repeated elements and novel gene families across ecological guilds.</title>
        <authorList>
            <consortium name="Lawrence Berkeley National Laboratory"/>
            <person name="Harder C.B."/>
            <person name="Miyauchi S."/>
            <person name="Viragh M."/>
            <person name="Kuo A."/>
            <person name="Thoen E."/>
            <person name="Andreopoulos B."/>
            <person name="Lu D."/>
            <person name="Skrede I."/>
            <person name="Drula E."/>
            <person name="Henrissat B."/>
            <person name="Morin E."/>
            <person name="Kohler A."/>
            <person name="Barry K."/>
            <person name="LaButti K."/>
            <person name="Morin E."/>
            <person name="Salamov A."/>
            <person name="Lipzen A."/>
            <person name="Mereny Z."/>
            <person name="Hegedus B."/>
            <person name="Baldrian P."/>
            <person name="Stursova M."/>
            <person name="Weitz H."/>
            <person name="Taylor A."/>
            <person name="Grigoriev I.V."/>
            <person name="Nagy L.G."/>
            <person name="Martin F."/>
            <person name="Kauserud H."/>
        </authorList>
    </citation>
    <scope>NUCLEOTIDE SEQUENCE</scope>
    <source>
        <strain evidence="6">CBHHK182m</strain>
    </source>
</reference>
<dbReference type="AlphaFoldDB" id="A0AAD7DEN1"/>
<accession>A0AAD7DEN1</accession>
<dbReference type="InterPro" id="IPR036570">
    <property type="entry name" value="HORMA_dom_sf"/>
</dbReference>
<dbReference type="Pfam" id="PF10033">
    <property type="entry name" value="ATG13"/>
    <property type="match status" value="1"/>
</dbReference>
<feature type="region of interest" description="Disordered" evidence="4">
    <location>
        <begin position="288"/>
        <end position="307"/>
    </location>
</feature>
<protein>
    <recommendedName>
        <fullName evidence="3">Autophagy-related protein 13</fullName>
    </recommendedName>
</protein>
<dbReference type="EMBL" id="JARKIB010000872">
    <property type="protein sequence ID" value="KAJ7689878.1"/>
    <property type="molecule type" value="Genomic_DNA"/>
</dbReference>
<organism evidence="6 7">
    <name type="scientific">Mycena metata</name>
    <dbReference type="NCBI Taxonomy" id="1033252"/>
    <lineage>
        <taxon>Eukaryota</taxon>
        <taxon>Fungi</taxon>
        <taxon>Dikarya</taxon>
        <taxon>Basidiomycota</taxon>
        <taxon>Agaricomycotina</taxon>
        <taxon>Agaricomycetes</taxon>
        <taxon>Agaricomycetidae</taxon>
        <taxon>Agaricales</taxon>
        <taxon>Marasmiineae</taxon>
        <taxon>Mycenaceae</taxon>
        <taxon>Mycena</taxon>
    </lineage>
</organism>
<feature type="compositionally biased region" description="Low complexity" evidence="4">
    <location>
        <begin position="290"/>
        <end position="304"/>
    </location>
</feature>
<evidence type="ECO:0000256" key="1">
    <source>
        <dbReference type="ARBA" id="ARBA00005246"/>
    </source>
</evidence>
<dbReference type="InterPro" id="IPR040182">
    <property type="entry name" value="ATG13"/>
</dbReference>
<dbReference type="Gene3D" id="3.30.900.10">
    <property type="entry name" value="HORMA domain"/>
    <property type="match status" value="1"/>
</dbReference>
<dbReference type="PANTHER" id="PTHR13430">
    <property type="match status" value="1"/>
</dbReference>
<feature type="region of interest" description="Disordered" evidence="4">
    <location>
        <begin position="217"/>
        <end position="252"/>
    </location>
</feature>
<dbReference type="GO" id="GO:1990316">
    <property type="term" value="C:Atg1/ULK1 kinase complex"/>
    <property type="evidence" value="ECO:0007669"/>
    <property type="project" value="InterPro"/>
</dbReference>
<proteinExistence type="inferred from homology"/>
<dbReference type="Proteomes" id="UP001215598">
    <property type="component" value="Unassembled WGS sequence"/>
</dbReference>
<dbReference type="GO" id="GO:0000407">
    <property type="term" value="C:phagophore assembly site"/>
    <property type="evidence" value="ECO:0007669"/>
    <property type="project" value="TreeGrafter"/>
</dbReference>
<keyword evidence="7" id="KW-1185">Reference proteome</keyword>
<evidence type="ECO:0000256" key="3">
    <source>
        <dbReference type="RuleBase" id="RU361214"/>
    </source>
</evidence>
<feature type="compositionally biased region" description="Low complexity" evidence="4">
    <location>
        <begin position="217"/>
        <end position="248"/>
    </location>
</feature>
<comment type="similarity">
    <text evidence="1 3">Belongs to the ATG13 family. Fungi subfamily.</text>
</comment>
<feature type="domain" description="Autophagy-related protein 13 N-terminal" evidence="5">
    <location>
        <begin position="109"/>
        <end position="362"/>
    </location>
</feature>
<gene>
    <name evidence="6" type="ORF">B0H16DRAFT_1707711</name>
</gene>
<dbReference type="GO" id="GO:0005829">
    <property type="term" value="C:cytosol"/>
    <property type="evidence" value="ECO:0007669"/>
    <property type="project" value="TreeGrafter"/>
</dbReference>
<dbReference type="InterPro" id="IPR018731">
    <property type="entry name" value="Atg13_N"/>
</dbReference>
<name>A0AAD7DEN1_9AGAR</name>
<sequence length="461" mass="49703">MAVALGTESAATMAAAADDEDGGEGGGEGGELHRGSGHHPPRDHGCCKALTGLDSTLHNPVSHSPPRLLALNPSARLGKYSFRRRERKEYWTISTRDSDSTKADQIAFHIYTKLFHVLYAARASEQGVGAVGKADKWFNLETALAPALATPTLELDSYRALSSSSGIKPLAIQVLLVVPPPGGGTALVHKASGTRVEPEPRYVLLEEWVLGFSSTSTSISTSSTSDASSSSSSSAASDTTASGGSSTSEETDADVLPSTIYKNAIPLFRALFALLRILPAWRVVRKLTSRKPTTPSSTSTTSTLGAAGERKQRGLRVIVRLRPDAGEERGEATLLFGQSPAPESGAAPLATSTHVFPGIRHPAAQRQWYLLPMHGEIEAARLKVTIYARNVEFHLRLSVHMLPQNTLDLNAPEPLFCQPQWRILFLLRLCVEAKCIKVPSKPADASDLENQLVRWDSWFLE</sequence>
<keyword evidence="2 3" id="KW-0072">Autophagy</keyword>